<gene>
    <name evidence="3" type="ORF">EI982_17690</name>
</gene>
<dbReference type="SUPFAM" id="SSF53448">
    <property type="entry name" value="Nucleotide-diphospho-sugar transferases"/>
    <property type="match status" value="1"/>
</dbReference>
<dbReference type="InterPro" id="IPR029044">
    <property type="entry name" value="Nucleotide-diphossugar_trans"/>
</dbReference>
<sequence>MVNVDVVVPTYNDPAGTKRTLDSLSVRSVRGRLVFVDNASTDNTPDVVRSYERDHDHVVLHTEHDVQSSYAARNTGIRHTDADVIAFLDADMTVSDDYFDRALAHLHEDDLDYMGCRVDLTIPDDERTRTARYNAHTGFPVEQYLARHRYAPTCALFVRREVFEDVGLFDPRLVSGGDMEFGNRVDAAGYEMGYCADAVVNHPVRSSFRSLYDKNVRVGRGHCQLQRYYPGRYGEPPIPPRHAPLDTDAPDLPLDDRLAFGALSAAMTAARASGYARELASPSETGADVDGPPSL</sequence>
<feature type="region of interest" description="Disordered" evidence="1">
    <location>
        <begin position="274"/>
        <end position="295"/>
    </location>
</feature>
<dbReference type="GO" id="GO:0016740">
    <property type="term" value="F:transferase activity"/>
    <property type="evidence" value="ECO:0007669"/>
    <property type="project" value="UniProtKB-KW"/>
</dbReference>
<dbReference type="Gene3D" id="3.90.550.10">
    <property type="entry name" value="Spore Coat Polysaccharide Biosynthesis Protein SpsA, Chain A"/>
    <property type="match status" value="1"/>
</dbReference>
<dbReference type="Pfam" id="PF00535">
    <property type="entry name" value="Glycos_transf_2"/>
    <property type="match status" value="1"/>
</dbReference>
<dbReference type="InterPro" id="IPR050834">
    <property type="entry name" value="Glycosyltransf_2"/>
</dbReference>
<evidence type="ECO:0000256" key="1">
    <source>
        <dbReference type="SAM" id="MobiDB-lite"/>
    </source>
</evidence>
<protein>
    <submittedName>
        <fullName evidence="3">Glycosyltransferase</fullName>
    </submittedName>
</protein>
<dbReference type="EMBL" id="CP034345">
    <property type="protein sequence ID" value="QGX96480.1"/>
    <property type="molecule type" value="Genomic_DNA"/>
</dbReference>
<dbReference type="GeneID" id="43371416"/>
<evidence type="ECO:0000313" key="3">
    <source>
        <dbReference type="EMBL" id="QGX96480.1"/>
    </source>
</evidence>
<name>A0A6B9FGB6_9EURY</name>
<evidence type="ECO:0000313" key="4">
    <source>
        <dbReference type="Proteomes" id="UP000428325"/>
    </source>
</evidence>
<accession>A0A6B9FGB6</accession>
<dbReference type="PANTHER" id="PTHR43685:SF2">
    <property type="entry name" value="GLYCOSYLTRANSFERASE 2-LIKE DOMAIN-CONTAINING PROTEIN"/>
    <property type="match status" value="1"/>
</dbReference>
<dbReference type="Proteomes" id="UP000428325">
    <property type="component" value="Chromosome"/>
</dbReference>
<dbReference type="RefSeq" id="WP_157690942.1">
    <property type="nucleotide sequence ID" value="NZ_CP034345.1"/>
</dbReference>
<organism evidence="3 4">
    <name type="scientific">Haloplanus rallus</name>
    <dbReference type="NCBI Taxonomy" id="1816183"/>
    <lineage>
        <taxon>Archaea</taxon>
        <taxon>Methanobacteriati</taxon>
        <taxon>Methanobacteriota</taxon>
        <taxon>Stenosarchaea group</taxon>
        <taxon>Halobacteria</taxon>
        <taxon>Halobacteriales</taxon>
        <taxon>Haloferacaceae</taxon>
        <taxon>Haloplanus</taxon>
    </lineage>
</organism>
<dbReference type="KEGG" id="hra:EI982_17690"/>
<proteinExistence type="predicted"/>
<dbReference type="InterPro" id="IPR001173">
    <property type="entry name" value="Glyco_trans_2-like"/>
</dbReference>
<keyword evidence="4" id="KW-1185">Reference proteome</keyword>
<evidence type="ECO:0000259" key="2">
    <source>
        <dbReference type="Pfam" id="PF00535"/>
    </source>
</evidence>
<keyword evidence="3" id="KW-0808">Transferase</keyword>
<dbReference type="OrthoDB" id="46222at2157"/>
<reference evidence="3 4" key="1">
    <citation type="submission" date="2018-12" db="EMBL/GenBank/DDBJ databases">
        <title>Complete genome sequence of Haloplanus rallus MBLA0036.</title>
        <authorList>
            <person name="Nam Y.-d."/>
            <person name="Kang J."/>
            <person name="Chung W.-H."/>
            <person name="Park Y.S."/>
        </authorList>
    </citation>
    <scope>NUCLEOTIDE SEQUENCE [LARGE SCALE GENOMIC DNA]</scope>
    <source>
        <strain evidence="3 4">MBLA0036</strain>
    </source>
</reference>
<feature type="domain" description="Glycosyltransferase 2-like" evidence="2">
    <location>
        <begin position="6"/>
        <end position="166"/>
    </location>
</feature>
<dbReference type="AlphaFoldDB" id="A0A6B9FGB6"/>
<dbReference type="PANTHER" id="PTHR43685">
    <property type="entry name" value="GLYCOSYLTRANSFERASE"/>
    <property type="match status" value="1"/>
</dbReference>